<comment type="caution">
    <text evidence="2">The sequence shown here is derived from an EMBL/GenBank/DDBJ whole genome shotgun (WGS) entry which is preliminary data.</text>
</comment>
<name>A0A7J6WTM3_THATH</name>
<dbReference type="Proteomes" id="UP000554482">
    <property type="component" value="Unassembled WGS sequence"/>
</dbReference>
<gene>
    <name evidence="2" type="ORF">FRX31_010040</name>
</gene>
<dbReference type="AlphaFoldDB" id="A0A7J6WTM3"/>
<accession>A0A7J6WTM3</accession>
<evidence type="ECO:0000256" key="1">
    <source>
        <dbReference type="SAM" id="MobiDB-lite"/>
    </source>
</evidence>
<feature type="non-terminal residue" evidence="2">
    <location>
        <position position="108"/>
    </location>
</feature>
<feature type="region of interest" description="Disordered" evidence="1">
    <location>
        <begin position="85"/>
        <end position="108"/>
    </location>
</feature>
<evidence type="ECO:0000313" key="3">
    <source>
        <dbReference type="Proteomes" id="UP000554482"/>
    </source>
</evidence>
<organism evidence="2 3">
    <name type="scientific">Thalictrum thalictroides</name>
    <name type="common">Rue-anemone</name>
    <name type="synonym">Anemone thalictroides</name>
    <dbReference type="NCBI Taxonomy" id="46969"/>
    <lineage>
        <taxon>Eukaryota</taxon>
        <taxon>Viridiplantae</taxon>
        <taxon>Streptophyta</taxon>
        <taxon>Embryophyta</taxon>
        <taxon>Tracheophyta</taxon>
        <taxon>Spermatophyta</taxon>
        <taxon>Magnoliopsida</taxon>
        <taxon>Ranunculales</taxon>
        <taxon>Ranunculaceae</taxon>
        <taxon>Thalictroideae</taxon>
        <taxon>Thalictrum</taxon>
    </lineage>
</organism>
<dbReference type="EMBL" id="JABWDY010010814">
    <property type="protein sequence ID" value="KAF5200373.1"/>
    <property type="molecule type" value="Genomic_DNA"/>
</dbReference>
<proteinExistence type="predicted"/>
<protein>
    <submittedName>
        <fullName evidence="2">Uncharacterized protein</fullName>
    </submittedName>
</protein>
<reference evidence="2 3" key="1">
    <citation type="submission" date="2020-06" db="EMBL/GenBank/DDBJ databases">
        <title>Transcriptomic and genomic resources for Thalictrum thalictroides and T. hernandezii: Facilitating candidate gene discovery in an emerging model plant lineage.</title>
        <authorList>
            <person name="Arias T."/>
            <person name="Riano-Pachon D.M."/>
            <person name="Di Stilio V.S."/>
        </authorList>
    </citation>
    <scope>NUCLEOTIDE SEQUENCE [LARGE SCALE GENOMIC DNA]</scope>
    <source>
        <strain evidence="3">cv. WT478/WT964</strain>
        <tissue evidence="2">Leaves</tissue>
    </source>
</reference>
<sequence>MRAKNTTGIRLSSCKLDVDRLYTKSGNTNDGHWDSYSEFKHAEKGSVLQDSFPRDGPKGSKFRFAAKKKSNINRKEKLNGEMFNNSLASEPYPKAPTVTAPSIAKEGF</sequence>
<evidence type="ECO:0000313" key="2">
    <source>
        <dbReference type="EMBL" id="KAF5200373.1"/>
    </source>
</evidence>
<keyword evidence="3" id="KW-1185">Reference proteome</keyword>